<evidence type="ECO:0000256" key="13">
    <source>
        <dbReference type="ARBA" id="ARBA00035852"/>
    </source>
</evidence>
<accession>A0ABP9H4J0</accession>
<comment type="catalytic activity">
    <reaction evidence="20">
        <text>hexadecanoyl-CoA + H2O = hexadecanoate + CoA + H(+)</text>
        <dbReference type="Rhea" id="RHEA:16645"/>
        <dbReference type="ChEBI" id="CHEBI:7896"/>
        <dbReference type="ChEBI" id="CHEBI:15377"/>
        <dbReference type="ChEBI" id="CHEBI:15378"/>
        <dbReference type="ChEBI" id="CHEBI:57287"/>
        <dbReference type="ChEBI" id="CHEBI:57379"/>
        <dbReference type="EC" id="3.1.2.2"/>
    </reaction>
    <physiologicalReaction direction="left-to-right" evidence="20">
        <dbReference type="Rhea" id="RHEA:16646"/>
    </physiologicalReaction>
</comment>
<keyword evidence="9" id="KW-0809">Transit peptide</keyword>
<dbReference type="RefSeq" id="WP_345675582.1">
    <property type="nucleotide sequence ID" value="NZ_BAABHS010000008.1"/>
</dbReference>
<name>A0ABP9H4J0_9ACTN</name>
<comment type="catalytic activity">
    <reaction evidence="19">
        <text>octanoyl-CoA + H2O = octanoate + CoA + H(+)</text>
        <dbReference type="Rhea" id="RHEA:30143"/>
        <dbReference type="ChEBI" id="CHEBI:15377"/>
        <dbReference type="ChEBI" id="CHEBI:15378"/>
        <dbReference type="ChEBI" id="CHEBI:25646"/>
        <dbReference type="ChEBI" id="CHEBI:57287"/>
        <dbReference type="ChEBI" id="CHEBI:57386"/>
    </reaction>
    <physiologicalReaction direction="left-to-right" evidence="19">
        <dbReference type="Rhea" id="RHEA:30144"/>
    </physiologicalReaction>
</comment>
<comment type="similarity">
    <text evidence="15">Belongs to the THEM4/THEM5 thioesterase family.</text>
</comment>
<comment type="catalytic activity">
    <reaction evidence="22">
        <text>dodecanoyl-CoA + H2O = dodecanoate + CoA + H(+)</text>
        <dbReference type="Rhea" id="RHEA:30135"/>
        <dbReference type="ChEBI" id="CHEBI:15377"/>
        <dbReference type="ChEBI" id="CHEBI:15378"/>
        <dbReference type="ChEBI" id="CHEBI:18262"/>
        <dbReference type="ChEBI" id="CHEBI:57287"/>
        <dbReference type="ChEBI" id="CHEBI:57375"/>
    </reaction>
    <physiologicalReaction direction="left-to-right" evidence="22">
        <dbReference type="Rhea" id="RHEA:30136"/>
    </physiologicalReaction>
</comment>
<keyword evidence="6" id="KW-0053">Apoptosis</keyword>
<sequence length="252" mass="26676">MAGPADNGATVFAAAFERFAEGGIPEVADVPDASLDLVERIRDLVEATVRTDVGPEVRAEAAELVSRAAELLRAATHDQVVRFARTSEGRIDQLTQAGSGLLNPQAPRLVFRETPEMATQAFDDSVEPRSVEVVADCRLTAAHSGPPGRAHGGVVATLLDHVLGLATSAAGVPGFTAGLDVRYRAATPYDVPLEIRARWTHCEGRKSFATGEILADGKVTAEATAVFIAPPEMRSLWSRNPRSAAAEDTVRA</sequence>
<keyword evidence="12" id="KW-0966">Cell projection</keyword>
<evidence type="ECO:0000256" key="18">
    <source>
        <dbReference type="ARBA" id="ARBA00043210"/>
    </source>
</evidence>
<dbReference type="InterPro" id="IPR052365">
    <property type="entry name" value="THEM4/THEM5_acyl-CoA_thioest"/>
</dbReference>
<comment type="subcellular location">
    <subcellularLocation>
        <location evidence="3">Cell projection</location>
        <location evidence="3">Ruffle membrane</location>
    </subcellularLocation>
    <subcellularLocation>
        <location evidence="2">Cytoplasm</location>
    </subcellularLocation>
    <subcellularLocation>
        <location evidence="1">Membrane</location>
        <topology evidence="1">Peripheral membrane protein</topology>
    </subcellularLocation>
</comment>
<evidence type="ECO:0000256" key="8">
    <source>
        <dbReference type="ARBA" id="ARBA00022832"/>
    </source>
</evidence>
<comment type="caution">
    <text evidence="25">The sequence shown here is derived from an EMBL/GenBank/DDBJ whole genome shotgun (WGS) entry which is preliminary data.</text>
</comment>
<evidence type="ECO:0000256" key="14">
    <source>
        <dbReference type="ARBA" id="ARBA00037002"/>
    </source>
</evidence>
<comment type="catalytic activity">
    <reaction evidence="21">
        <text>decanoyl-CoA + H2O = decanoate + CoA + H(+)</text>
        <dbReference type="Rhea" id="RHEA:40059"/>
        <dbReference type="ChEBI" id="CHEBI:15377"/>
        <dbReference type="ChEBI" id="CHEBI:15378"/>
        <dbReference type="ChEBI" id="CHEBI:27689"/>
        <dbReference type="ChEBI" id="CHEBI:57287"/>
        <dbReference type="ChEBI" id="CHEBI:61430"/>
    </reaction>
    <physiologicalReaction direction="left-to-right" evidence="21">
        <dbReference type="Rhea" id="RHEA:40060"/>
    </physiologicalReaction>
</comment>
<reference evidence="26" key="1">
    <citation type="journal article" date="2019" name="Int. J. Syst. Evol. Microbiol.">
        <title>The Global Catalogue of Microorganisms (GCM) 10K type strain sequencing project: providing services to taxonomists for standard genome sequencing and annotation.</title>
        <authorList>
            <consortium name="The Broad Institute Genomics Platform"/>
            <consortium name="The Broad Institute Genome Sequencing Center for Infectious Disease"/>
            <person name="Wu L."/>
            <person name="Ma J."/>
        </authorList>
    </citation>
    <scope>NUCLEOTIDE SEQUENCE [LARGE SCALE GENOMIC DNA]</scope>
    <source>
        <strain evidence="26">JCM 17986</strain>
    </source>
</reference>
<feature type="domain" description="Thioesterase" evidence="24">
    <location>
        <begin position="148"/>
        <end position="217"/>
    </location>
</feature>
<evidence type="ECO:0000256" key="6">
    <source>
        <dbReference type="ARBA" id="ARBA00022703"/>
    </source>
</evidence>
<gene>
    <name evidence="25" type="ORF">GCM10023205_26140</name>
</gene>
<evidence type="ECO:0000259" key="24">
    <source>
        <dbReference type="Pfam" id="PF03061"/>
    </source>
</evidence>
<evidence type="ECO:0000256" key="21">
    <source>
        <dbReference type="ARBA" id="ARBA00047969"/>
    </source>
</evidence>
<keyword evidence="7" id="KW-0378">Hydrolase</keyword>
<evidence type="ECO:0000256" key="17">
    <source>
        <dbReference type="ARBA" id="ARBA00040123"/>
    </source>
</evidence>
<dbReference type="Gene3D" id="3.10.129.10">
    <property type="entry name" value="Hotdog Thioesterase"/>
    <property type="match status" value="1"/>
</dbReference>
<evidence type="ECO:0000256" key="7">
    <source>
        <dbReference type="ARBA" id="ARBA00022801"/>
    </source>
</evidence>
<dbReference type="Pfam" id="PF03061">
    <property type="entry name" value="4HBT"/>
    <property type="match status" value="1"/>
</dbReference>
<evidence type="ECO:0000256" key="4">
    <source>
        <dbReference type="ARBA" id="ARBA00022475"/>
    </source>
</evidence>
<evidence type="ECO:0000256" key="16">
    <source>
        <dbReference type="ARBA" id="ARBA00038848"/>
    </source>
</evidence>
<comment type="catalytic activity">
    <reaction evidence="13">
        <text>(5Z,8Z,11Z,14Z)-eicosatetraenoyl-CoA + H2O = (5Z,8Z,11Z,14Z)-eicosatetraenoate + CoA + H(+)</text>
        <dbReference type="Rhea" id="RHEA:40151"/>
        <dbReference type="ChEBI" id="CHEBI:15377"/>
        <dbReference type="ChEBI" id="CHEBI:15378"/>
        <dbReference type="ChEBI" id="CHEBI:32395"/>
        <dbReference type="ChEBI" id="CHEBI:57287"/>
        <dbReference type="ChEBI" id="CHEBI:57368"/>
    </reaction>
    <physiologicalReaction direction="left-to-right" evidence="13">
        <dbReference type="Rhea" id="RHEA:40152"/>
    </physiologicalReaction>
</comment>
<evidence type="ECO:0000256" key="2">
    <source>
        <dbReference type="ARBA" id="ARBA00004496"/>
    </source>
</evidence>
<dbReference type="SUPFAM" id="SSF54637">
    <property type="entry name" value="Thioesterase/thiol ester dehydrase-isomerase"/>
    <property type="match status" value="1"/>
</dbReference>
<evidence type="ECO:0000256" key="10">
    <source>
        <dbReference type="ARBA" id="ARBA00023098"/>
    </source>
</evidence>
<keyword evidence="26" id="KW-1185">Reference proteome</keyword>
<comment type="catalytic activity">
    <reaction evidence="23">
        <text>tetradecanoyl-CoA + H2O = tetradecanoate + CoA + H(+)</text>
        <dbReference type="Rhea" id="RHEA:40119"/>
        <dbReference type="ChEBI" id="CHEBI:15377"/>
        <dbReference type="ChEBI" id="CHEBI:15378"/>
        <dbReference type="ChEBI" id="CHEBI:30807"/>
        <dbReference type="ChEBI" id="CHEBI:57287"/>
        <dbReference type="ChEBI" id="CHEBI:57385"/>
    </reaction>
    <physiologicalReaction direction="left-to-right" evidence="23">
        <dbReference type="Rhea" id="RHEA:40120"/>
    </physiologicalReaction>
</comment>
<evidence type="ECO:0000256" key="12">
    <source>
        <dbReference type="ARBA" id="ARBA00023273"/>
    </source>
</evidence>
<dbReference type="EMBL" id="BAABHS010000008">
    <property type="protein sequence ID" value="GAA4961452.1"/>
    <property type="molecule type" value="Genomic_DNA"/>
</dbReference>
<keyword evidence="4" id="KW-1003">Cell membrane</keyword>
<keyword evidence="11" id="KW-0472">Membrane</keyword>
<evidence type="ECO:0000256" key="15">
    <source>
        <dbReference type="ARBA" id="ARBA00038456"/>
    </source>
</evidence>
<evidence type="ECO:0000256" key="23">
    <source>
        <dbReference type="ARBA" id="ARBA00048180"/>
    </source>
</evidence>
<evidence type="ECO:0000256" key="19">
    <source>
        <dbReference type="ARBA" id="ARBA00047588"/>
    </source>
</evidence>
<keyword evidence="8" id="KW-0276">Fatty acid metabolism</keyword>
<protein>
    <recommendedName>
        <fullName evidence="17">Acyl-coenzyme A thioesterase THEM4</fullName>
        <ecNumber evidence="16">3.1.2.2</ecNumber>
    </recommendedName>
    <alternativeName>
        <fullName evidence="18">Thioesterase superfamily member 4</fullName>
    </alternativeName>
</protein>
<dbReference type="InterPro" id="IPR029069">
    <property type="entry name" value="HotDog_dom_sf"/>
</dbReference>
<evidence type="ECO:0000256" key="22">
    <source>
        <dbReference type="ARBA" id="ARBA00048074"/>
    </source>
</evidence>
<evidence type="ECO:0000256" key="9">
    <source>
        <dbReference type="ARBA" id="ARBA00022946"/>
    </source>
</evidence>
<evidence type="ECO:0000256" key="20">
    <source>
        <dbReference type="ARBA" id="ARBA00047734"/>
    </source>
</evidence>
<evidence type="ECO:0000313" key="26">
    <source>
        <dbReference type="Proteomes" id="UP001500466"/>
    </source>
</evidence>
<evidence type="ECO:0000256" key="3">
    <source>
        <dbReference type="ARBA" id="ARBA00004632"/>
    </source>
</evidence>
<dbReference type="InterPro" id="IPR006683">
    <property type="entry name" value="Thioestr_dom"/>
</dbReference>
<evidence type="ECO:0000313" key="25">
    <source>
        <dbReference type="EMBL" id="GAA4961452.1"/>
    </source>
</evidence>
<dbReference type="Proteomes" id="UP001500466">
    <property type="component" value="Unassembled WGS sequence"/>
</dbReference>
<dbReference type="EC" id="3.1.2.2" evidence="16"/>
<proteinExistence type="inferred from homology"/>
<dbReference type="CDD" id="cd03443">
    <property type="entry name" value="PaaI_thioesterase"/>
    <property type="match status" value="1"/>
</dbReference>
<organism evidence="25 26">
    <name type="scientific">Yinghuangia aomiensis</name>
    <dbReference type="NCBI Taxonomy" id="676205"/>
    <lineage>
        <taxon>Bacteria</taxon>
        <taxon>Bacillati</taxon>
        <taxon>Actinomycetota</taxon>
        <taxon>Actinomycetes</taxon>
        <taxon>Kitasatosporales</taxon>
        <taxon>Streptomycetaceae</taxon>
        <taxon>Yinghuangia</taxon>
    </lineage>
</organism>
<dbReference type="PANTHER" id="PTHR12418">
    <property type="entry name" value="ACYL-COENZYME A THIOESTERASE THEM4"/>
    <property type="match status" value="1"/>
</dbReference>
<evidence type="ECO:0000256" key="5">
    <source>
        <dbReference type="ARBA" id="ARBA00022490"/>
    </source>
</evidence>
<comment type="catalytic activity">
    <reaction evidence="14">
        <text>(9Z)-octadecenoyl-CoA + H2O = (9Z)-octadecenoate + CoA + H(+)</text>
        <dbReference type="Rhea" id="RHEA:40139"/>
        <dbReference type="ChEBI" id="CHEBI:15377"/>
        <dbReference type="ChEBI" id="CHEBI:15378"/>
        <dbReference type="ChEBI" id="CHEBI:30823"/>
        <dbReference type="ChEBI" id="CHEBI:57287"/>
        <dbReference type="ChEBI" id="CHEBI:57387"/>
    </reaction>
    <physiologicalReaction direction="left-to-right" evidence="14">
        <dbReference type="Rhea" id="RHEA:40140"/>
    </physiologicalReaction>
</comment>
<evidence type="ECO:0000256" key="11">
    <source>
        <dbReference type="ARBA" id="ARBA00023136"/>
    </source>
</evidence>
<dbReference type="PANTHER" id="PTHR12418:SF19">
    <property type="entry name" value="ACYL-COENZYME A THIOESTERASE THEM4"/>
    <property type="match status" value="1"/>
</dbReference>
<evidence type="ECO:0000256" key="1">
    <source>
        <dbReference type="ARBA" id="ARBA00004170"/>
    </source>
</evidence>
<keyword evidence="10" id="KW-0443">Lipid metabolism</keyword>
<keyword evidence="5" id="KW-0963">Cytoplasm</keyword>